<feature type="region of interest" description="Disordered" evidence="2">
    <location>
        <begin position="758"/>
        <end position="801"/>
    </location>
</feature>
<evidence type="ECO:0000313" key="4">
    <source>
        <dbReference type="EMBL" id="KAK8744700.1"/>
    </source>
</evidence>
<dbReference type="InterPro" id="IPR000198">
    <property type="entry name" value="RhoGAP_dom"/>
</dbReference>
<feature type="compositionally biased region" description="Polar residues" evidence="2">
    <location>
        <begin position="1107"/>
        <end position="1126"/>
    </location>
</feature>
<evidence type="ECO:0000313" key="5">
    <source>
        <dbReference type="Proteomes" id="UP001445076"/>
    </source>
</evidence>
<dbReference type="InterPro" id="IPR011993">
    <property type="entry name" value="PH-like_dom_sf"/>
</dbReference>
<feature type="compositionally biased region" description="Low complexity" evidence="2">
    <location>
        <begin position="9"/>
        <end position="26"/>
    </location>
</feature>
<dbReference type="InterPro" id="IPR047887">
    <property type="entry name" value="ARHGAP20_PH"/>
</dbReference>
<feature type="domain" description="Rho-GAP" evidence="3">
    <location>
        <begin position="562"/>
        <end position="751"/>
    </location>
</feature>
<feature type="region of interest" description="Disordered" evidence="2">
    <location>
        <begin position="1550"/>
        <end position="1598"/>
    </location>
</feature>
<proteinExistence type="predicted"/>
<dbReference type="CDD" id="cd13319">
    <property type="entry name" value="PH_RARhoGAP"/>
    <property type="match status" value="1"/>
</dbReference>
<feature type="compositionally biased region" description="Polar residues" evidence="2">
    <location>
        <begin position="1186"/>
        <end position="1197"/>
    </location>
</feature>
<feature type="region of interest" description="Disordered" evidence="2">
    <location>
        <begin position="1043"/>
        <end position="1197"/>
    </location>
</feature>
<dbReference type="Pfam" id="PF00788">
    <property type="entry name" value="RA"/>
    <property type="match status" value="1"/>
</dbReference>
<comment type="caution">
    <text evidence="4">The sequence shown here is derived from an EMBL/GenBank/DDBJ whole genome shotgun (WGS) entry which is preliminary data.</text>
</comment>
<feature type="region of interest" description="Disordered" evidence="2">
    <location>
        <begin position="1278"/>
        <end position="1359"/>
    </location>
</feature>
<feature type="compositionally biased region" description="Low complexity" evidence="2">
    <location>
        <begin position="260"/>
        <end position="272"/>
    </location>
</feature>
<feature type="compositionally biased region" description="Polar residues" evidence="2">
    <location>
        <begin position="1479"/>
        <end position="1489"/>
    </location>
</feature>
<feature type="compositionally biased region" description="Low complexity" evidence="2">
    <location>
        <begin position="1231"/>
        <end position="1243"/>
    </location>
</feature>
<name>A0AAW0XYG9_CHEQU</name>
<dbReference type="Proteomes" id="UP001445076">
    <property type="component" value="Unassembled WGS sequence"/>
</dbReference>
<feature type="compositionally biased region" description="Basic and acidic residues" evidence="2">
    <location>
        <begin position="1090"/>
        <end position="1102"/>
    </location>
</feature>
<feature type="region of interest" description="Disordered" evidence="2">
    <location>
        <begin position="1391"/>
        <end position="1517"/>
    </location>
</feature>
<accession>A0AAW0XYG9</accession>
<dbReference type="InterPro" id="IPR000159">
    <property type="entry name" value="RA_dom"/>
</dbReference>
<organism evidence="4 5">
    <name type="scientific">Cherax quadricarinatus</name>
    <name type="common">Australian red claw crayfish</name>
    <dbReference type="NCBI Taxonomy" id="27406"/>
    <lineage>
        <taxon>Eukaryota</taxon>
        <taxon>Metazoa</taxon>
        <taxon>Ecdysozoa</taxon>
        <taxon>Arthropoda</taxon>
        <taxon>Crustacea</taxon>
        <taxon>Multicrustacea</taxon>
        <taxon>Malacostraca</taxon>
        <taxon>Eumalacostraca</taxon>
        <taxon>Eucarida</taxon>
        <taxon>Decapoda</taxon>
        <taxon>Pleocyemata</taxon>
        <taxon>Astacidea</taxon>
        <taxon>Parastacoidea</taxon>
        <taxon>Parastacidae</taxon>
        <taxon>Cherax</taxon>
    </lineage>
</organism>
<dbReference type="FunFam" id="2.30.29.30:FF:000217">
    <property type="entry name" value="Rho GTPase activating protein 20"/>
    <property type="match status" value="1"/>
</dbReference>
<feature type="region of interest" description="Disordered" evidence="2">
    <location>
        <begin position="813"/>
        <end position="876"/>
    </location>
</feature>
<feature type="compositionally biased region" description="Basic and acidic residues" evidence="2">
    <location>
        <begin position="42"/>
        <end position="54"/>
    </location>
</feature>
<feature type="compositionally biased region" description="Pro residues" evidence="2">
    <location>
        <begin position="1554"/>
        <end position="1564"/>
    </location>
</feature>
<keyword evidence="5" id="KW-1185">Reference proteome</keyword>
<reference evidence="4 5" key="1">
    <citation type="journal article" date="2024" name="BMC Genomics">
        <title>Genome assembly of redclaw crayfish (Cherax quadricarinatus) provides insights into its immune adaptation and hypoxia tolerance.</title>
        <authorList>
            <person name="Liu Z."/>
            <person name="Zheng J."/>
            <person name="Li H."/>
            <person name="Fang K."/>
            <person name="Wang S."/>
            <person name="He J."/>
            <person name="Zhou D."/>
            <person name="Weng S."/>
            <person name="Chi M."/>
            <person name="Gu Z."/>
            <person name="He J."/>
            <person name="Li F."/>
            <person name="Wang M."/>
        </authorList>
    </citation>
    <scope>NUCLEOTIDE SEQUENCE [LARGE SCALE GENOMIC DNA]</scope>
    <source>
        <strain evidence="4">ZL_2023a</strain>
    </source>
</reference>
<dbReference type="PROSITE" id="PS50238">
    <property type="entry name" value="RHOGAP"/>
    <property type="match status" value="1"/>
</dbReference>
<dbReference type="InterPro" id="IPR008936">
    <property type="entry name" value="Rho_GTPase_activation_prot"/>
</dbReference>
<dbReference type="Gene3D" id="1.10.555.10">
    <property type="entry name" value="Rho GTPase activation protein"/>
    <property type="match status" value="1"/>
</dbReference>
<evidence type="ECO:0000256" key="2">
    <source>
        <dbReference type="SAM" id="MobiDB-lite"/>
    </source>
</evidence>
<feature type="compositionally biased region" description="Basic residues" evidence="2">
    <location>
        <begin position="27"/>
        <end position="41"/>
    </location>
</feature>
<feature type="compositionally biased region" description="Polar residues" evidence="2">
    <location>
        <begin position="1391"/>
        <end position="1405"/>
    </location>
</feature>
<feature type="compositionally biased region" description="Acidic residues" evidence="2">
    <location>
        <begin position="1419"/>
        <end position="1430"/>
    </location>
</feature>
<dbReference type="Pfam" id="PF00620">
    <property type="entry name" value="RhoGAP"/>
    <property type="match status" value="1"/>
</dbReference>
<feature type="region of interest" description="Disordered" evidence="2">
    <location>
        <begin position="1229"/>
        <end position="1251"/>
    </location>
</feature>
<dbReference type="GO" id="GO:0007165">
    <property type="term" value="P:signal transduction"/>
    <property type="evidence" value="ECO:0007669"/>
    <property type="project" value="InterPro"/>
</dbReference>
<dbReference type="SMART" id="SM00324">
    <property type="entry name" value="RhoGAP"/>
    <property type="match status" value="1"/>
</dbReference>
<keyword evidence="1" id="KW-0343">GTPase activation</keyword>
<evidence type="ECO:0000259" key="3">
    <source>
        <dbReference type="PROSITE" id="PS50238"/>
    </source>
</evidence>
<evidence type="ECO:0000256" key="1">
    <source>
        <dbReference type="ARBA" id="ARBA00022468"/>
    </source>
</evidence>
<sequence>MFGSLVQKLQSLSPLASPTTSPSTSPKLRRKLGFGKSRKRKDAGFSREDLREVQSEPELEYDAPSRGRRKTSAPPHPPVGGKGIGRGRAVLDEPYPVHQDLENIYDVPARLRRKVDTPTPAARRLEGSLTVGRMEGLKQTAMLSAMVTLVRVERLSEYEQYFASLLVDTHPDHPDRHHLANHHDTLTQLVRRGEEEESELERIQELFPHDDLRLHELSPVTQKMKGLMRKRSTTAARLQRAFSAKGLRGPSGDHQHNNNKDTANNNNNSSNGTTGGGLPPSRTREGRPKRQFIMETPVTFTTGVQSQERHLFLFSDLLLVAKARSGGNFKLKEKVRVSEMWLSSCLDDVAEVAKSHDTSFVMGWPTTNVVASFSCVATKDLWYNKLCQVMTEERDKEPPSTTIQVTYYDPVNNIDFSKMVSISSTTTARECVALTLDHLEMGGADGSQFQLWVKTGLDDSPYPLIGHEYPFAIKLNCVRDLLQDCDTEQCNNLYNTELVTRCQFILRQARKLSFESPEGMKKVSKKARKSPIRIHRVFKRSNSKGEPMDGNVTSCTGALYGQSLVKLVEPENILPKPIMEMLSQLFLKGPFTVGIFRKSANARLVRELREKLDMNEADGTIDLDNVHITAVAALLKDFLRSMPDCLLVADLYEEWLELSQIDGLRERISRTLLLCSRLPRAHLILLQHFLCVLYHIVRRASENMMSASNLAVCVGPSILWPSSPVLALSPEASKQVPAVVEFLIERCGDIFGEDMLHLLGEPPERDPMRQDSGAEESDSLHSLHSGHSLHSSSGMRRDDSSIDSLERELLVEGELSPLPRKDKMSLTNLSRDSGLTMSDSQLYTPDEEESESTSSGHSGADKSVSNYSSGGHSERSADRFQHYTAPNNPNAIYAAVYRRPEKLPVGYDDPENYYAAPSREHARIQITYSTPGYSQGPPVQGKEYTRVYQSRQDRMSDVYRKSQEEESIYSVPAGSSGSIVNPPPFVVNSNFQRHDWMRRRSNLRRVSRSSSGDGGLVRSTSEESLLNKYNGLDYGISLSPVGVANKRPAQHGKGRAPPPPPGEENENCPGPGGRESPIRRSKSAHYLMEPAREGDKLGRSPDDTLAVSRSSSNDAVAWQRSRSTPQIHDEADRSYDSSTLSDDDSTPHVSRSNSRGKEYRGGGLNAWEAVYGTENTPSDSGESHNSRNSSFKSERTGSMCTVVSAGSTTTLASNPPSYEEALSRRSLMFRGGQQQGHQAQGSPGRDGHFPEFAIREEKMKSARAKQLYEESLRIYQEENTYPGDLVRASPAQAEDSDEYERPPPLPPKSEPPPLPPKQRGNRRVSDGLGRLKHLPPVHVETHARKSRSVTSLPTSYGCDPPYHKTIIYTDDSPPSLPPKERTVIEIDSAYSQYSESRVRQTTSRAVSPPRVEKKSIETQTDDYDLDDEVKDEGIQTSGSWVVEPHVTSVSVTDSNSHNDKRRGRARRRDSSASHRSKSVPTRETCPSQHPDSDGDGEEEEWDCHTTPSLQDFPGGPAALHDLRKLDSELRQEISWSVSQLRAIFGETLKGAKVHPPPYRPPPPSAHRAPITSYHLGAGDTFTSRKSRPHSNYGEESYV</sequence>
<gene>
    <name evidence="4" type="ORF">OTU49_000573</name>
</gene>
<feature type="region of interest" description="Disordered" evidence="2">
    <location>
        <begin position="1"/>
        <end position="88"/>
    </location>
</feature>
<feature type="region of interest" description="Disordered" evidence="2">
    <location>
        <begin position="243"/>
        <end position="289"/>
    </location>
</feature>
<dbReference type="PANTHER" id="PTHR23179">
    <property type="entry name" value="T-CELL ACTIVATION RHO GTPASE ACTIVATING PROTEIN-RELATED"/>
    <property type="match status" value="1"/>
</dbReference>
<dbReference type="Gene3D" id="2.30.29.30">
    <property type="entry name" value="Pleckstrin-homology domain (PH domain)/Phosphotyrosine-binding domain (PTB)"/>
    <property type="match status" value="1"/>
</dbReference>
<feature type="compositionally biased region" description="Polar residues" evidence="2">
    <location>
        <begin position="825"/>
        <end position="843"/>
    </location>
</feature>
<dbReference type="PANTHER" id="PTHR23179:SF3">
    <property type="entry name" value="RHO GTPASE-ACTIVATING PROTEIN 20"/>
    <property type="match status" value="1"/>
</dbReference>
<dbReference type="Pfam" id="PF22286">
    <property type="entry name" value="RHG20_PH"/>
    <property type="match status" value="1"/>
</dbReference>
<dbReference type="SUPFAM" id="SSF50729">
    <property type="entry name" value="PH domain-like"/>
    <property type="match status" value="1"/>
</dbReference>
<feature type="compositionally biased region" description="Pro residues" evidence="2">
    <location>
        <begin position="1302"/>
        <end position="1316"/>
    </location>
</feature>
<feature type="compositionally biased region" description="Low complexity" evidence="2">
    <location>
        <begin position="780"/>
        <end position="794"/>
    </location>
</feature>
<dbReference type="EMBL" id="JARKIK010000021">
    <property type="protein sequence ID" value="KAK8744700.1"/>
    <property type="molecule type" value="Genomic_DNA"/>
</dbReference>
<protein>
    <recommendedName>
        <fullName evidence="3">Rho-GAP domain-containing protein</fullName>
    </recommendedName>
</protein>
<dbReference type="GO" id="GO:0005096">
    <property type="term" value="F:GTPase activator activity"/>
    <property type="evidence" value="ECO:0007669"/>
    <property type="project" value="UniProtKB-KW"/>
</dbReference>
<dbReference type="SUPFAM" id="SSF48350">
    <property type="entry name" value="GTPase activation domain, GAP"/>
    <property type="match status" value="1"/>
</dbReference>